<sequence>MLINILLGALALLTALGQSSPIARRDTDELYILSNCFNNHTHTSYADIFYYYPDFLPDYPEPHYAGRTISLTTAFTFHATIPSNATHAAVGTLVSLDVSFSSYAGPGAVYKADGKAFYEPSKYVICFAEYYARD</sequence>
<gene>
    <name evidence="2" type="ORF">LSUE1_G010111</name>
</gene>
<protein>
    <submittedName>
        <fullName evidence="2">Uncharacterized protein</fullName>
    </submittedName>
</protein>
<accession>A0A8T9BY87</accession>
<keyword evidence="1" id="KW-0732">Signal</keyword>
<dbReference type="EMBL" id="QGMK01002562">
    <property type="protein sequence ID" value="TVY57613.1"/>
    <property type="molecule type" value="Genomic_DNA"/>
</dbReference>
<proteinExistence type="predicted"/>
<feature type="signal peptide" evidence="1">
    <location>
        <begin position="1"/>
        <end position="19"/>
    </location>
</feature>
<dbReference type="AlphaFoldDB" id="A0A8T9BY87"/>
<evidence type="ECO:0000313" key="2">
    <source>
        <dbReference type="EMBL" id="TVY57613.1"/>
    </source>
</evidence>
<comment type="caution">
    <text evidence="2">The sequence shown here is derived from an EMBL/GenBank/DDBJ whole genome shotgun (WGS) entry which is preliminary data.</text>
</comment>
<reference evidence="2 3" key="1">
    <citation type="submission" date="2018-05" db="EMBL/GenBank/DDBJ databases">
        <title>Genome sequencing and assembly of the regulated plant pathogen Lachnellula willkommii and related sister species for the development of diagnostic species identification markers.</title>
        <authorList>
            <person name="Giroux E."/>
            <person name="Bilodeau G."/>
        </authorList>
    </citation>
    <scope>NUCLEOTIDE SEQUENCE [LARGE SCALE GENOMIC DNA]</scope>
    <source>
        <strain evidence="2 3">CBS 268.59</strain>
    </source>
</reference>
<dbReference type="Proteomes" id="UP000469558">
    <property type="component" value="Unassembled WGS sequence"/>
</dbReference>
<evidence type="ECO:0000313" key="3">
    <source>
        <dbReference type="Proteomes" id="UP000469558"/>
    </source>
</evidence>
<name>A0A8T9BY87_9HELO</name>
<feature type="non-terminal residue" evidence="2">
    <location>
        <position position="1"/>
    </location>
</feature>
<keyword evidence="3" id="KW-1185">Reference proteome</keyword>
<feature type="chain" id="PRO_5035761336" evidence="1">
    <location>
        <begin position="20"/>
        <end position="134"/>
    </location>
</feature>
<dbReference type="OrthoDB" id="4733107at2759"/>
<organism evidence="2 3">
    <name type="scientific">Lachnellula suecica</name>
    <dbReference type="NCBI Taxonomy" id="602035"/>
    <lineage>
        <taxon>Eukaryota</taxon>
        <taxon>Fungi</taxon>
        <taxon>Dikarya</taxon>
        <taxon>Ascomycota</taxon>
        <taxon>Pezizomycotina</taxon>
        <taxon>Leotiomycetes</taxon>
        <taxon>Helotiales</taxon>
        <taxon>Lachnaceae</taxon>
        <taxon>Lachnellula</taxon>
    </lineage>
</organism>
<evidence type="ECO:0000256" key="1">
    <source>
        <dbReference type="SAM" id="SignalP"/>
    </source>
</evidence>